<dbReference type="AlphaFoldDB" id="A0A840VHD6"/>
<comment type="caution">
    <text evidence="2">The sequence shown here is derived from an EMBL/GenBank/DDBJ whole genome shotgun (WGS) entry which is preliminary data.</text>
</comment>
<dbReference type="SUPFAM" id="SSF52266">
    <property type="entry name" value="SGNH hydrolase"/>
    <property type="match status" value="1"/>
</dbReference>
<reference evidence="2 3" key="1">
    <citation type="submission" date="2020-08" db="EMBL/GenBank/DDBJ databases">
        <title>Genomic Encyclopedia of Type Strains, Phase IV (KMG-IV): sequencing the most valuable type-strain genomes for metagenomic binning, comparative biology and taxonomic classification.</title>
        <authorList>
            <person name="Goeker M."/>
        </authorList>
    </citation>
    <scope>NUCLEOTIDE SEQUENCE [LARGE SCALE GENOMIC DNA]</scope>
    <source>
        <strain evidence="2 3">YC6886</strain>
    </source>
</reference>
<gene>
    <name evidence="2" type="ORF">HNR46_003484</name>
</gene>
<feature type="domain" description="SGNH hydrolase-type esterase" evidence="1">
    <location>
        <begin position="51"/>
        <end position="199"/>
    </location>
</feature>
<dbReference type="InterPro" id="IPR036514">
    <property type="entry name" value="SGNH_hydro_sf"/>
</dbReference>
<dbReference type="InterPro" id="IPR013830">
    <property type="entry name" value="SGNH_hydro"/>
</dbReference>
<proteinExistence type="predicted"/>
<name>A0A840VHD6_9BACT</name>
<dbReference type="RefSeq" id="WP_184020892.1">
    <property type="nucleotide sequence ID" value="NZ_JACHFD010000022.1"/>
</dbReference>
<keyword evidence="3" id="KW-1185">Reference proteome</keyword>
<dbReference type="Pfam" id="PF13472">
    <property type="entry name" value="Lipase_GDSL_2"/>
    <property type="match status" value="1"/>
</dbReference>
<evidence type="ECO:0000313" key="2">
    <source>
        <dbReference type="EMBL" id="MBB5353229.1"/>
    </source>
</evidence>
<sequence length="402" mass="43229">MSRTLFALASLTSLLAAQEPPAHLADWVRQDQADPLEPGAVVFIGSSSIRRWESLHRDFPQYRIVQRGWGGSWLAEMDDAAPFILFPLQPSAIVMWAGTNDLTNGHSGEEVHEDFLRFHRLLRQTSPELPFLFLGMTRTPANGSTTAARDTANRLIRETLEKDPHARFIDFPAFFDALGPTTLDALYVDPVHLNPDGYAEWVRMLAPELAATVAPNLPAFSNPEAPAPGATLYLDFGPPPTATDTPHRNALFPDRPGATLRAGEHQAVLVDREGNPTGVRLTLTGDFHSDPDGAGIFSTGDHLKGAGNDDLPGAFLLTGLDPALPCEIRLTGHGGSADAVTDVTAYGRGIDTLSLATGTGKTGILPQLWPDAHGRIWIDLNLLAGNRTALSSVEIHLGSAAK</sequence>
<evidence type="ECO:0000259" key="1">
    <source>
        <dbReference type="Pfam" id="PF13472"/>
    </source>
</evidence>
<evidence type="ECO:0000313" key="3">
    <source>
        <dbReference type="Proteomes" id="UP000557717"/>
    </source>
</evidence>
<accession>A0A840VHD6</accession>
<dbReference type="EMBL" id="JACHFD010000022">
    <property type="protein sequence ID" value="MBB5353229.1"/>
    <property type="molecule type" value="Genomic_DNA"/>
</dbReference>
<organism evidence="2 3">
    <name type="scientific">Haloferula luteola</name>
    <dbReference type="NCBI Taxonomy" id="595692"/>
    <lineage>
        <taxon>Bacteria</taxon>
        <taxon>Pseudomonadati</taxon>
        <taxon>Verrucomicrobiota</taxon>
        <taxon>Verrucomicrobiia</taxon>
        <taxon>Verrucomicrobiales</taxon>
        <taxon>Verrucomicrobiaceae</taxon>
        <taxon>Haloferula</taxon>
    </lineage>
</organism>
<dbReference type="GO" id="GO:0016788">
    <property type="term" value="F:hydrolase activity, acting on ester bonds"/>
    <property type="evidence" value="ECO:0007669"/>
    <property type="project" value="UniProtKB-ARBA"/>
</dbReference>
<dbReference type="Proteomes" id="UP000557717">
    <property type="component" value="Unassembled WGS sequence"/>
</dbReference>
<protein>
    <recommendedName>
        <fullName evidence="1">SGNH hydrolase-type esterase domain-containing protein</fullName>
    </recommendedName>
</protein>
<dbReference type="Gene3D" id="3.40.50.1110">
    <property type="entry name" value="SGNH hydrolase"/>
    <property type="match status" value="1"/>
</dbReference>